<organism evidence="5">
    <name type="scientific">marine sediment metagenome</name>
    <dbReference type="NCBI Taxonomy" id="412755"/>
    <lineage>
        <taxon>unclassified sequences</taxon>
        <taxon>metagenomes</taxon>
        <taxon>ecological metagenomes</taxon>
    </lineage>
</organism>
<dbReference type="GO" id="GO:0003677">
    <property type="term" value="F:DNA binding"/>
    <property type="evidence" value="ECO:0007669"/>
    <property type="project" value="InterPro"/>
</dbReference>
<dbReference type="PROSITE" id="PS51036">
    <property type="entry name" value="ZF_A20"/>
    <property type="match status" value="1"/>
</dbReference>
<sequence length="48" mass="5369">MNKRFVSDSIGLCRGDGKDEGCGHMGHTNANNFCRKCWRKLKKKGARG</sequence>
<keyword evidence="1" id="KW-0479">Metal-binding</keyword>
<evidence type="ECO:0000256" key="2">
    <source>
        <dbReference type="ARBA" id="ARBA00022771"/>
    </source>
</evidence>
<dbReference type="AlphaFoldDB" id="X1MVD9"/>
<evidence type="ECO:0000313" key="5">
    <source>
        <dbReference type="EMBL" id="GAI10349.1"/>
    </source>
</evidence>
<evidence type="ECO:0000256" key="3">
    <source>
        <dbReference type="ARBA" id="ARBA00022833"/>
    </source>
</evidence>
<accession>X1MVD9</accession>
<dbReference type="EMBL" id="BARV01010283">
    <property type="protein sequence ID" value="GAI10349.1"/>
    <property type="molecule type" value="Genomic_DNA"/>
</dbReference>
<dbReference type="InterPro" id="IPR002653">
    <property type="entry name" value="Znf_A20"/>
</dbReference>
<evidence type="ECO:0000256" key="1">
    <source>
        <dbReference type="ARBA" id="ARBA00022723"/>
    </source>
</evidence>
<gene>
    <name evidence="5" type="ORF">S06H3_19965</name>
</gene>
<dbReference type="GO" id="GO:0008270">
    <property type="term" value="F:zinc ion binding"/>
    <property type="evidence" value="ECO:0007669"/>
    <property type="project" value="UniProtKB-KW"/>
</dbReference>
<name>X1MVD9_9ZZZZ</name>
<feature type="domain" description="A20-type" evidence="4">
    <location>
        <begin position="7"/>
        <end position="46"/>
    </location>
</feature>
<comment type="caution">
    <text evidence="5">The sequence shown here is derived from an EMBL/GenBank/DDBJ whole genome shotgun (WGS) entry which is preliminary data.</text>
</comment>
<evidence type="ECO:0000259" key="4">
    <source>
        <dbReference type="PROSITE" id="PS51036"/>
    </source>
</evidence>
<protein>
    <recommendedName>
        <fullName evidence="4">A20-type domain-containing protein</fullName>
    </recommendedName>
</protein>
<proteinExistence type="predicted"/>
<keyword evidence="2" id="KW-0863">Zinc-finger</keyword>
<keyword evidence="3" id="KW-0862">Zinc</keyword>
<reference evidence="5" key="1">
    <citation type="journal article" date="2014" name="Front. Microbiol.">
        <title>High frequency of phylogenetically diverse reductive dehalogenase-homologous genes in deep subseafloor sedimentary metagenomes.</title>
        <authorList>
            <person name="Kawai M."/>
            <person name="Futagami T."/>
            <person name="Toyoda A."/>
            <person name="Takaki Y."/>
            <person name="Nishi S."/>
            <person name="Hori S."/>
            <person name="Arai W."/>
            <person name="Tsubouchi T."/>
            <person name="Morono Y."/>
            <person name="Uchiyama I."/>
            <person name="Ito T."/>
            <person name="Fujiyama A."/>
            <person name="Inagaki F."/>
            <person name="Takami H."/>
        </authorList>
    </citation>
    <scope>NUCLEOTIDE SEQUENCE</scope>
    <source>
        <strain evidence="5">Expedition CK06-06</strain>
    </source>
</reference>